<evidence type="ECO:0000313" key="1">
    <source>
        <dbReference type="EMBL" id="ATE85662.1"/>
    </source>
</evidence>
<dbReference type="EMBL" id="MF158038">
    <property type="protein sequence ID" value="ATE85662.1"/>
    <property type="molecule type" value="Genomic_DNA"/>
</dbReference>
<protein>
    <submittedName>
        <fullName evidence="1">Uncharacterized protein</fullName>
    </submittedName>
</protein>
<reference evidence="1 2" key="1">
    <citation type="submission" date="2017-05" db="EMBL/GenBank/DDBJ databases">
        <title>The isolation and characterization of 16 novel Shigella-infecting phages from the environment.</title>
        <authorList>
            <person name="Doore S.M."/>
            <person name="Schrad J.R."/>
            <person name="Dover J.A."/>
            <person name="Parent K.N."/>
        </authorList>
    </citation>
    <scope>NUCLEOTIDE SEQUENCE [LARGE SCALE GENOMIC DNA]</scope>
</reference>
<gene>
    <name evidence="1" type="ORF">Sf11_gp15</name>
</gene>
<dbReference type="Proteomes" id="UP000223389">
    <property type="component" value="Segment"/>
</dbReference>
<proteinExistence type="predicted"/>
<organism evidence="1 2">
    <name type="scientific">Shigella phage Sf11 SMD-2017</name>
    <dbReference type="NCBI Taxonomy" id="2282196"/>
    <lineage>
        <taxon>Viruses</taxon>
        <taxon>Duplodnaviria</taxon>
        <taxon>Heunggongvirae</taxon>
        <taxon>Uroviricota</taxon>
        <taxon>Caudoviricetes</taxon>
        <taxon>Cedarrivervirus</taxon>
        <taxon>Cedarrivervirus Sf11</taxon>
    </lineage>
</organism>
<name>A0A291AXB9_9CAUD</name>
<sequence>MPESHFTIETGNKRAAIIVAVVMMNIDATTQTVIKHHQPPTIYSVNMAAPVIVWFAKH</sequence>
<keyword evidence="2" id="KW-1185">Reference proteome</keyword>
<evidence type="ECO:0000313" key="2">
    <source>
        <dbReference type="Proteomes" id="UP000223389"/>
    </source>
</evidence>
<accession>A0A291AXB9</accession>